<evidence type="ECO:0000313" key="1">
    <source>
        <dbReference type="EMBL" id="HHR96191.1"/>
    </source>
</evidence>
<gene>
    <name evidence="1" type="ORF">ENL47_05140</name>
</gene>
<protein>
    <recommendedName>
        <fullName evidence="2">DNA replication complex GINS family protein</fullName>
    </recommendedName>
</protein>
<proteinExistence type="predicted"/>
<reference evidence="1" key="1">
    <citation type="journal article" date="2020" name="mSystems">
        <title>Genome- and Community-Level Interaction Insights into Carbon Utilization and Element Cycling Functions of Hydrothermarchaeota in Hydrothermal Sediment.</title>
        <authorList>
            <person name="Zhou Z."/>
            <person name="Liu Y."/>
            <person name="Xu W."/>
            <person name="Pan J."/>
            <person name="Luo Z.H."/>
            <person name="Li M."/>
        </authorList>
    </citation>
    <scope>NUCLEOTIDE SEQUENCE [LARGE SCALE GENOMIC DNA]</scope>
    <source>
        <strain evidence="1">SpSt-1</strain>
    </source>
</reference>
<dbReference type="Gene3D" id="1.20.58.2050">
    <property type="match status" value="1"/>
</dbReference>
<dbReference type="AlphaFoldDB" id="A0A7C5UV82"/>
<sequence>MALIDVELLDLLYNMAPVRVMVLKPIPELPIVHSSLYKGSEAVIPRWLAEILEEGGYVEILNSSLTPQDLARLRFIHTQQRGRLSKLEEYFFIRSKSNIEALESKARKVGDITLLKSVERMKEDFTEIVNIRLSMIFKAIQLKGIDTIEKELSIEEKLLISKFRKILSYWLEKFVELR</sequence>
<comment type="caution">
    <text evidence="1">The sequence shown here is derived from an EMBL/GenBank/DDBJ whole genome shotgun (WGS) entry which is preliminary data.</text>
</comment>
<name>A0A7C5UV82_9CREN</name>
<evidence type="ECO:0008006" key="2">
    <source>
        <dbReference type="Google" id="ProtNLM"/>
    </source>
</evidence>
<accession>A0A7C5UV82</accession>
<organism evidence="1">
    <name type="scientific">Ignisphaera aggregans</name>
    <dbReference type="NCBI Taxonomy" id="334771"/>
    <lineage>
        <taxon>Archaea</taxon>
        <taxon>Thermoproteota</taxon>
        <taxon>Thermoprotei</taxon>
        <taxon>Desulfurococcales</taxon>
        <taxon>Desulfurococcaceae</taxon>
        <taxon>Ignisphaera</taxon>
    </lineage>
</organism>
<dbReference type="InterPro" id="IPR038437">
    <property type="entry name" value="GINS_Psf3_sf"/>
</dbReference>
<dbReference type="EMBL" id="DRUB01000093">
    <property type="protein sequence ID" value="HHR96191.1"/>
    <property type="molecule type" value="Genomic_DNA"/>
</dbReference>